<accession>A8XB22</accession>
<gene>
    <name evidence="2 4" type="ORF">CBG10370</name>
    <name evidence="2" type="ORF">CBG_10370</name>
</gene>
<keyword evidence="1" id="KW-1133">Transmembrane helix</keyword>
<dbReference type="Proteomes" id="UP000008549">
    <property type="component" value="Unassembled WGS sequence"/>
</dbReference>
<keyword evidence="1" id="KW-0812">Transmembrane</keyword>
<feature type="transmembrane region" description="Helical" evidence="1">
    <location>
        <begin position="259"/>
        <end position="287"/>
    </location>
</feature>
<protein>
    <submittedName>
        <fullName evidence="2">Protein CBG10370</fullName>
    </submittedName>
</protein>
<feature type="transmembrane region" description="Helical" evidence="1">
    <location>
        <begin position="293"/>
        <end position="316"/>
    </location>
</feature>
<keyword evidence="1" id="KW-0472">Membrane</keyword>
<proteinExistence type="predicted"/>
<dbReference type="EMBL" id="HE600930">
    <property type="protein sequence ID" value="CAP29802.2"/>
    <property type="molecule type" value="Genomic_DNA"/>
</dbReference>
<dbReference type="PANTHER" id="PTHR22941:SF2">
    <property type="entry name" value="SERPENTINE RECEPTOR, CLASS H-RELATED"/>
    <property type="match status" value="1"/>
</dbReference>
<dbReference type="GeneID" id="8577721"/>
<dbReference type="AlphaFoldDB" id="A8XB22"/>
<dbReference type="InterPro" id="IPR019422">
    <property type="entry name" value="7TM_GPCR_serpentine_rcpt_Srh"/>
</dbReference>
<feature type="transmembrane region" description="Helical" evidence="1">
    <location>
        <begin position="20"/>
        <end position="39"/>
    </location>
</feature>
<feature type="transmembrane region" description="Helical" evidence="1">
    <location>
        <begin position="138"/>
        <end position="159"/>
    </location>
</feature>
<dbReference type="FunCoup" id="A8XB22">
    <property type="interactions" value="13"/>
</dbReference>
<dbReference type="OMA" id="MIFIHRP"/>
<sequence>MTCIPPTSFFATPEYLKLALHRATAISVPIHCFGLYCVLFKTPEQMKSVKLYFINLNLWIVLYDYSVCILTVPLLLIPTFAGYSLGILEDFGVPNIIQTTAVFLFLIYVLISILAIFENRFHVVCNFRWKVKWTLVRRYWLGIHYFVGLVVLIPFFFLVPDQREARIAVLKFNSQQGTFSWVPSSLFFQQLPCLPDYITNAPLFITSDDYTYHVTSLALFLVIGITESVIFILLLVSNTIQQLRAKKMSQKLFEIQKKFFIALVIQMLVPSIFLLIPLWYAVFSILFGYYNQAAINISVTMESIHGLVSTLVMIFIHRPYREAFFDIFGRSLVMKDDQNRSNIKVG</sequence>
<dbReference type="Pfam" id="PF10318">
    <property type="entry name" value="7TM_GPCR_Srh"/>
    <property type="match status" value="1"/>
</dbReference>
<evidence type="ECO:0000313" key="4">
    <source>
        <dbReference type="WormBase" id="CBG10370"/>
    </source>
</evidence>
<dbReference type="HOGENOM" id="CLU_042960_2_2_1"/>
<dbReference type="eggNOG" id="ENOG502TFM0">
    <property type="taxonomic scope" value="Eukaryota"/>
</dbReference>
<feature type="transmembrane region" description="Helical" evidence="1">
    <location>
        <begin position="96"/>
        <end position="117"/>
    </location>
</feature>
<dbReference type="KEGG" id="cbr:CBG_10370"/>
<reference evidence="2 3" key="2">
    <citation type="journal article" date="2011" name="PLoS Genet.">
        <title>Caenorhabditis briggsae recombinant inbred line genotypes reveal inter-strain incompatibility and the evolution of recombination.</title>
        <authorList>
            <person name="Ross J.A."/>
            <person name="Koboldt D.C."/>
            <person name="Staisch J.E."/>
            <person name="Chamberlin H.M."/>
            <person name="Gupta B.P."/>
            <person name="Miller R.D."/>
            <person name="Baird S.E."/>
            <person name="Haag E.S."/>
        </authorList>
    </citation>
    <scope>NUCLEOTIDE SEQUENCE [LARGE SCALE GENOMIC DNA]</scope>
    <source>
        <strain evidence="2 3">AF16</strain>
    </source>
</reference>
<dbReference type="InterPro" id="IPR053220">
    <property type="entry name" value="Nematode_rcpt-like_serp_H"/>
</dbReference>
<feature type="transmembrane region" description="Helical" evidence="1">
    <location>
        <begin position="217"/>
        <end position="238"/>
    </location>
</feature>
<feature type="transmembrane region" description="Helical" evidence="1">
    <location>
        <begin position="51"/>
        <end position="76"/>
    </location>
</feature>
<organism evidence="2 3">
    <name type="scientific">Caenorhabditis briggsae</name>
    <dbReference type="NCBI Taxonomy" id="6238"/>
    <lineage>
        <taxon>Eukaryota</taxon>
        <taxon>Metazoa</taxon>
        <taxon>Ecdysozoa</taxon>
        <taxon>Nematoda</taxon>
        <taxon>Chromadorea</taxon>
        <taxon>Rhabditida</taxon>
        <taxon>Rhabditina</taxon>
        <taxon>Rhabditomorpha</taxon>
        <taxon>Rhabditoidea</taxon>
        <taxon>Rhabditidae</taxon>
        <taxon>Peloderinae</taxon>
        <taxon>Caenorhabditis</taxon>
    </lineage>
</organism>
<dbReference type="PANTHER" id="PTHR22941">
    <property type="entry name" value="SERPENTINE RECEPTOR"/>
    <property type="match status" value="1"/>
</dbReference>
<dbReference type="WormBase" id="CBG10370">
    <property type="protein sequence ID" value="CBP49762"/>
    <property type="gene ID" value="WBGene00031770"/>
</dbReference>
<evidence type="ECO:0000313" key="2">
    <source>
        <dbReference type="EMBL" id="CAP29802.2"/>
    </source>
</evidence>
<evidence type="ECO:0000256" key="1">
    <source>
        <dbReference type="SAM" id="Phobius"/>
    </source>
</evidence>
<dbReference type="RefSeq" id="XP_045094262.1">
    <property type="nucleotide sequence ID" value="XM_045236852.1"/>
</dbReference>
<dbReference type="InParanoid" id="A8XB22"/>
<dbReference type="CTD" id="8577721"/>
<keyword evidence="3" id="KW-1185">Reference proteome</keyword>
<dbReference type="SUPFAM" id="SSF81321">
    <property type="entry name" value="Family A G protein-coupled receptor-like"/>
    <property type="match status" value="1"/>
</dbReference>
<evidence type="ECO:0000313" key="3">
    <source>
        <dbReference type="Proteomes" id="UP000008549"/>
    </source>
</evidence>
<name>A8XB22_CAEBR</name>
<reference evidence="2 3" key="1">
    <citation type="journal article" date="2003" name="PLoS Biol.">
        <title>The genome sequence of Caenorhabditis briggsae: a platform for comparative genomics.</title>
        <authorList>
            <person name="Stein L.D."/>
            <person name="Bao Z."/>
            <person name="Blasiar D."/>
            <person name="Blumenthal T."/>
            <person name="Brent M.R."/>
            <person name="Chen N."/>
            <person name="Chinwalla A."/>
            <person name="Clarke L."/>
            <person name="Clee C."/>
            <person name="Coghlan A."/>
            <person name="Coulson A."/>
            <person name="D'Eustachio P."/>
            <person name="Fitch D.H."/>
            <person name="Fulton L.A."/>
            <person name="Fulton R.E."/>
            <person name="Griffiths-Jones S."/>
            <person name="Harris T.W."/>
            <person name="Hillier L.W."/>
            <person name="Kamath R."/>
            <person name="Kuwabara P.E."/>
            <person name="Mardis E.R."/>
            <person name="Marra M.A."/>
            <person name="Miner T.L."/>
            <person name="Minx P."/>
            <person name="Mullikin J.C."/>
            <person name="Plumb R.W."/>
            <person name="Rogers J."/>
            <person name="Schein J.E."/>
            <person name="Sohrmann M."/>
            <person name="Spieth J."/>
            <person name="Stajich J.E."/>
            <person name="Wei C."/>
            <person name="Willey D."/>
            <person name="Wilson R.K."/>
            <person name="Durbin R."/>
            <person name="Waterston R.H."/>
        </authorList>
    </citation>
    <scope>NUCLEOTIDE SEQUENCE [LARGE SCALE GENOMIC DNA]</scope>
    <source>
        <strain evidence="2 3">AF16</strain>
    </source>
</reference>